<gene>
    <name evidence="3" type="ORF">HJG63_000183</name>
</gene>
<dbReference type="Pfam" id="PF00155">
    <property type="entry name" value="Aminotran_1_2"/>
    <property type="match status" value="1"/>
</dbReference>
<dbReference type="GO" id="GO:0030170">
    <property type="term" value="F:pyridoxal phosphate binding"/>
    <property type="evidence" value="ECO:0007669"/>
    <property type="project" value="InterPro"/>
</dbReference>
<dbReference type="GO" id="GO:0006520">
    <property type="term" value="P:amino acid metabolic process"/>
    <property type="evidence" value="ECO:0007669"/>
    <property type="project" value="TreeGrafter"/>
</dbReference>
<dbReference type="InterPro" id="IPR050478">
    <property type="entry name" value="Ethylene_sulfur-biosynth"/>
</dbReference>
<accession>A0A7J8GUH8</accession>
<dbReference type="Gene3D" id="3.90.1150.10">
    <property type="entry name" value="Aspartate Aminotransferase, domain 1"/>
    <property type="match status" value="1"/>
</dbReference>
<dbReference type="EMBL" id="JACASE010000005">
    <property type="protein sequence ID" value="KAF6463683.1"/>
    <property type="molecule type" value="Genomic_DNA"/>
</dbReference>
<organism evidence="3 4">
    <name type="scientific">Rousettus aegyptiacus</name>
    <name type="common">Egyptian fruit bat</name>
    <name type="synonym">Pteropus aegyptiacus</name>
    <dbReference type="NCBI Taxonomy" id="9407"/>
    <lineage>
        <taxon>Eukaryota</taxon>
        <taxon>Metazoa</taxon>
        <taxon>Chordata</taxon>
        <taxon>Craniata</taxon>
        <taxon>Vertebrata</taxon>
        <taxon>Euteleostomi</taxon>
        <taxon>Mammalia</taxon>
        <taxon>Eutheria</taxon>
        <taxon>Laurasiatheria</taxon>
        <taxon>Chiroptera</taxon>
        <taxon>Yinpterochiroptera</taxon>
        <taxon>Pteropodoidea</taxon>
        <taxon>Pteropodidae</taxon>
        <taxon>Rousettinae</taxon>
        <taxon>Rousettus</taxon>
    </lineage>
</organism>
<dbReference type="InterPro" id="IPR004839">
    <property type="entry name" value="Aminotransferase_I/II_large"/>
</dbReference>
<dbReference type="InterPro" id="IPR015422">
    <property type="entry name" value="PyrdxlP-dep_Trfase_small"/>
</dbReference>
<keyword evidence="4" id="KW-1185">Reference proteome</keyword>
<evidence type="ECO:0000313" key="3">
    <source>
        <dbReference type="EMBL" id="KAF6463683.1"/>
    </source>
</evidence>
<sequence length="270" mass="30946">MSSRLDTDYKSCGQISSRGLRNQSTHTQLLKMMLCLQKTIEDYVVQLKTQHPQQGLAAGGAKAQGQARGLTLDSFHFQGIVNLGVSENKLCTDLMIERDFGISGFHFGALYTQNKKVISAISTLGVFHSVSGIAQYKLRQLLHDREWIDKVFLPTNRSRLQAAHKYITNELKALKIPFLSRGSGLYIWMNLKKYLDPCTYEQEELLHRRFLDNKLMLGSGKAFMCKEPGWFRLVFADKPFLLKIAMHRFSQVLEQKQEQTEKQLKDALRD</sequence>
<feature type="domain" description="Aminotransferase class I/classII large" evidence="2">
    <location>
        <begin position="99"/>
        <end position="236"/>
    </location>
</feature>
<comment type="caution">
    <text evidence="3">The sequence shown here is derived from an EMBL/GenBank/DDBJ whole genome shotgun (WGS) entry which is preliminary data.</text>
</comment>
<dbReference type="Proteomes" id="UP000593571">
    <property type="component" value="Unassembled WGS sequence"/>
</dbReference>
<dbReference type="SUPFAM" id="SSF53383">
    <property type="entry name" value="PLP-dependent transferases"/>
    <property type="match status" value="1"/>
</dbReference>
<dbReference type="PANTHER" id="PTHR43795">
    <property type="entry name" value="BIFUNCTIONAL ASPARTATE AMINOTRANSFERASE AND GLUTAMATE/ASPARTATE-PREPHENATE AMINOTRANSFERASE-RELATED"/>
    <property type="match status" value="1"/>
</dbReference>
<keyword evidence="1" id="KW-0663">Pyridoxal phosphate</keyword>
<name>A0A7J8GUH8_ROUAE</name>
<evidence type="ECO:0000313" key="4">
    <source>
        <dbReference type="Proteomes" id="UP000593571"/>
    </source>
</evidence>
<proteinExistence type="predicted"/>
<evidence type="ECO:0000259" key="2">
    <source>
        <dbReference type="Pfam" id="PF00155"/>
    </source>
</evidence>
<dbReference type="InterPro" id="IPR015424">
    <property type="entry name" value="PyrdxlP-dep_Trfase"/>
</dbReference>
<protein>
    <submittedName>
        <fullName evidence="3">1-aminocyclopropane-1-carboxylate synthase-like protein (Inactive) like</fullName>
    </submittedName>
</protein>
<evidence type="ECO:0000256" key="1">
    <source>
        <dbReference type="ARBA" id="ARBA00022898"/>
    </source>
</evidence>
<dbReference type="GO" id="GO:0008483">
    <property type="term" value="F:transaminase activity"/>
    <property type="evidence" value="ECO:0007669"/>
    <property type="project" value="TreeGrafter"/>
</dbReference>
<reference evidence="3 4" key="1">
    <citation type="journal article" date="2020" name="Nature">
        <title>Six reference-quality genomes reveal evolution of bat adaptations.</title>
        <authorList>
            <person name="Jebb D."/>
            <person name="Huang Z."/>
            <person name="Pippel M."/>
            <person name="Hughes G.M."/>
            <person name="Lavrichenko K."/>
            <person name="Devanna P."/>
            <person name="Winkler S."/>
            <person name="Jermiin L.S."/>
            <person name="Skirmuntt E.C."/>
            <person name="Katzourakis A."/>
            <person name="Burkitt-Gray L."/>
            <person name="Ray D.A."/>
            <person name="Sullivan K.A.M."/>
            <person name="Roscito J.G."/>
            <person name="Kirilenko B.M."/>
            <person name="Davalos L.M."/>
            <person name="Corthals A.P."/>
            <person name="Power M.L."/>
            <person name="Jones G."/>
            <person name="Ransome R.D."/>
            <person name="Dechmann D.K.N."/>
            <person name="Locatelli A.G."/>
            <person name="Puechmaille S.J."/>
            <person name="Fedrigo O."/>
            <person name="Jarvis E.D."/>
            <person name="Hiller M."/>
            <person name="Vernes S.C."/>
            <person name="Myers E.W."/>
            <person name="Teeling E.C."/>
        </authorList>
    </citation>
    <scope>NUCLEOTIDE SEQUENCE [LARGE SCALE GENOMIC DNA]</scope>
    <source>
        <strain evidence="3">MRouAeg1</strain>
        <tissue evidence="3">Muscle</tissue>
    </source>
</reference>
<dbReference type="AlphaFoldDB" id="A0A7J8GUH8"/>
<dbReference type="PANTHER" id="PTHR43795:SF1">
    <property type="entry name" value="INACTIVE 1-AMINOCYCLOPROPANE-1-CARBOXYLATE SYNTHASE-LIKE PROTEIN 2-RELATED"/>
    <property type="match status" value="1"/>
</dbReference>